<dbReference type="GO" id="GO:0005737">
    <property type="term" value="C:cytoplasm"/>
    <property type="evidence" value="ECO:0007669"/>
    <property type="project" value="TreeGrafter"/>
</dbReference>
<dbReference type="RefSeq" id="WP_147845362.1">
    <property type="nucleotide sequence ID" value="NZ_VDUZ01000002.1"/>
</dbReference>
<feature type="domain" description="TauD/TfdA-like" evidence="6">
    <location>
        <begin position="29"/>
        <end position="288"/>
    </location>
</feature>
<keyword evidence="3 7" id="KW-0223">Dioxygenase</keyword>
<evidence type="ECO:0000256" key="3">
    <source>
        <dbReference type="ARBA" id="ARBA00022964"/>
    </source>
</evidence>
<dbReference type="PANTHER" id="PTHR30468">
    <property type="entry name" value="ALPHA-KETOGLUTARATE-DEPENDENT SULFONATE DIOXYGENASE"/>
    <property type="match status" value="1"/>
</dbReference>
<dbReference type="SUPFAM" id="SSF51197">
    <property type="entry name" value="Clavaminate synthase-like"/>
    <property type="match status" value="1"/>
</dbReference>
<dbReference type="Gene3D" id="3.60.130.10">
    <property type="entry name" value="Clavaminate synthase-like"/>
    <property type="match status" value="1"/>
</dbReference>
<comment type="similarity">
    <text evidence="1">Belongs to the TfdA dioxygenase family.</text>
</comment>
<dbReference type="InterPro" id="IPR042098">
    <property type="entry name" value="TauD-like_sf"/>
</dbReference>
<dbReference type="OrthoDB" id="7346227at2"/>
<sequence length="295" mass="33431">MQGSSLRGNRGPRYKHRAGDATAYEGIVVRKLTPIIGAEIGGVDLAQPLSNRIQDEIHRALAENLVIFFRDQVLTPDQHLAFGRRFGDLHVHPAAPHEPGRPELMIVAADENSTRANGEGWHSDVSCEAEPPMGSILYIKQCPAEGGDTLFASMYAAYEALSERMKVYLEGLTAIHDGEHVYRGTYANLGVADKPSYPRAEHPVVRTHPVTGRKCLYVNRGFTVRINGIPRDESDGILRYLYEHMENPLFQCRFRWQPNSIAFWDNRCVQHRAMWDYWPHRRYGNRVTVAGDKPR</sequence>
<evidence type="ECO:0000259" key="6">
    <source>
        <dbReference type="Pfam" id="PF02668"/>
    </source>
</evidence>
<dbReference type="EMBL" id="VDUZ01000002">
    <property type="protein sequence ID" value="TXL82007.1"/>
    <property type="molecule type" value="Genomic_DNA"/>
</dbReference>
<evidence type="ECO:0000256" key="4">
    <source>
        <dbReference type="ARBA" id="ARBA00023002"/>
    </source>
</evidence>
<dbReference type="InterPro" id="IPR003819">
    <property type="entry name" value="TauD/TfdA-like"/>
</dbReference>
<keyword evidence="4" id="KW-0560">Oxidoreductase</keyword>
<evidence type="ECO:0000313" key="8">
    <source>
        <dbReference type="Proteomes" id="UP000321638"/>
    </source>
</evidence>
<evidence type="ECO:0000256" key="2">
    <source>
        <dbReference type="ARBA" id="ARBA00022723"/>
    </source>
</evidence>
<dbReference type="Pfam" id="PF02668">
    <property type="entry name" value="TauD"/>
    <property type="match status" value="1"/>
</dbReference>
<protein>
    <submittedName>
        <fullName evidence="7">Taurine dioxygenase</fullName>
    </submittedName>
</protein>
<dbReference type="FunFam" id="3.60.130.10:FF:000007">
    <property type="entry name" value="Alpha-ketoglutarate-dependent taurine dioxygenase"/>
    <property type="match status" value="1"/>
</dbReference>
<dbReference type="Proteomes" id="UP000321638">
    <property type="component" value="Unassembled WGS sequence"/>
</dbReference>
<keyword evidence="2" id="KW-0479">Metal-binding</keyword>
<dbReference type="AlphaFoldDB" id="A0A5C8PUV2"/>
<reference evidence="7 8" key="1">
    <citation type="submission" date="2019-06" db="EMBL/GenBank/DDBJ databases">
        <title>New taxonomy in bacterial strain CC-CFT640, isolated from vineyard.</title>
        <authorList>
            <person name="Lin S.-Y."/>
            <person name="Tsai C.-F."/>
            <person name="Young C.-C."/>
        </authorList>
    </citation>
    <scope>NUCLEOTIDE SEQUENCE [LARGE SCALE GENOMIC DNA]</scope>
    <source>
        <strain evidence="7 8">CC-CFT640</strain>
    </source>
</reference>
<accession>A0A5C8PUV2</accession>
<comment type="caution">
    <text evidence="7">The sequence shown here is derived from an EMBL/GenBank/DDBJ whole genome shotgun (WGS) entry which is preliminary data.</text>
</comment>
<evidence type="ECO:0000313" key="7">
    <source>
        <dbReference type="EMBL" id="TXL82007.1"/>
    </source>
</evidence>
<keyword evidence="8" id="KW-1185">Reference proteome</keyword>
<gene>
    <name evidence="7" type="ORF">FHP25_02765</name>
</gene>
<dbReference type="GO" id="GO:0000908">
    <property type="term" value="F:taurine dioxygenase activity"/>
    <property type="evidence" value="ECO:0007669"/>
    <property type="project" value="TreeGrafter"/>
</dbReference>
<dbReference type="GO" id="GO:0046872">
    <property type="term" value="F:metal ion binding"/>
    <property type="evidence" value="ECO:0007669"/>
    <property type="project" value="UniProtKB-KW"/>
</dbReference>
<evidence type="ECO:0000256" key="5">
    <source>
        <dbReference type="ARBA" id="ARBA00023004"/>
    </source>
</evidence>
<dbReference type="InterPro" id="IPR051323">
    <property type="entry name" value="AtsK-like"/>
</dbReference>
<keyword evidence="5" id="KW-0408">Iron</keyword>
<dbReference type="GO" id="GO:0006790">
    <property type="term" value="P:sulfur compound metabolic process"/>
    <property type="evidence" value="ECO:0007669"/>
    <property type="project" value="TreeGrafter"/>
</dbReference>
<proteinExistence type="inferred from homology"/>
<name>A0A5C8PUV2_9HYPH</name>
<dbReference type="PANTHER" id="PTHR30468:SF1">
    <property type="entry name" value="ALPHA-KETOGLUTARATE-DEPENDENT SULFONATE DIOXYGENASE"/>
    <property type="match status" value="1"/>
</dbReference>
<organism evidence="7 8">
    <name type="scientific">Vineibacter terrae</name>
    <dbReference type="NCBI Taxonomy" id="2586908"/>
    <lineage>
        <taxon>Bacteria</taxon>
        <taxon>Pseudomonadati</taxon>
        <taxon>Pseudomonadota</taxon>
        <taxon>Alphaproteobacteria</taxon>
        <taxon>Hyphomicrobiales</taxon>
        <taxon>Vineibacter</taxon>
    </lineage>
</organism>
<evidence type="ECO:0000256" key="1">
    <source>
        <dbReference type="ARBA" id="ARBA00005896"/>
    </source>
</evidence>